<evidence type="ECO:0000313" key="1">
    <source>
        <dbReference type="EMBL" id="BAS70466.1"/>
    </source>
</evidence>
<sequence length="73" mass="8139">MQEVTGFFGHWVQGFKLASSACITEAAEVAWSNGSGLRVSRRPRHRVDCRPSCHHQLRCLRLRSPATSGSAMR</sequence>
<name>A0A0P0UYF1_ORYSJ</name>
<dbReference type="EMBL" id="AP014957">
    <property type="protein sequence ID" value="BAS70466.1"/>
    <property type="molecule type" value="Genomic_DNA"/>
</dbReference>
<dbReference type="InParanoid" id="A0A0P0UYF1"/>
<dbReference type="AlphaFoldDB" id="A0A0P0UYF1"/>
<organism evidence="1 2">
    <name type="scientific">Oryza sativa subsp. japonica</name>
    <name type="common">Rice</name>
    <dbReference type="NCBI Taxonomy" id="39947"/>
    <lineage>
        <taxon>Eukaryota</taxon>
        <taxon>Viridiplantae</taxon>
        <taxon>Streptophyta</taxon>
        <taxon>Embryophyta</taxon>
        <taxon>Tracheophyta</taxon>
        <taxon>Spermatophyta</taxon>
        <taxon>Magnoliopsida</taxon>
        <taxon>Liliopsida</taxon>
        <taxon>Poales</taxon>
        <taxon>Poaceae</taxon>
        <taxon>BOP clade</taxon>
        <taxon>Oryzoideae</taxon>
        <taxon>Oryzeae</taxon>
        <taxon>Oryzinae</taxon>
        <taxon>Oryza</taxon>
        <taxon>Oryza sativa</taxon>
    </lineage>
</organism>
<gene>
    <name evidence="1" type="ordered locus">Os01g0154000</name>
    <name evidence="1" type="ORF">OSNPB_010154000</name>
</gene>
<dbReference type="Proteomes" id="UP000059680">
    <property type="component" value="Chromosome 1"/>
</dbReference>
<keyword evidence="2" id="KW-1185">Reference proteome</keyword>
<reference evidence="2" key="1">
    <citation type="journal article" date="2005" name="Nature">
        <title>The map-based sequence of the rice genome.</title>
        <authorList>
            <consortium name="International rice genome sequencing project (IRGSP)"/>
            <person name="Matsumoto T."/>
            <person name="Wu J."/>
            <person name="Kanamori H."/>
            <person name="Katayose Y."/>
            <person name="Fujisawa M."/>
            <person name="Namiki N."/>
            <person name="Mizuno H."/>
            <person name="Yamamoto K."/>
            <person name="Antonio B.A."/>
            <person name="Baba T."/>
            <person name="Sakata K."/>
            <person name="Nagamura Y."/>
            <person name="Aoki H."/>
            <person name="Arikawa K."/>
            <person name="Arita K."/>
            <person name="Bito T."/>
            <person name="Chiden Y."/>
            <person name="Fujitsuka N."/>
            <person name="Fukunaka R."/>
            <person name="Hamada M."/>
            <person name="Harada C."/>
            <person name="Hayashi A."/>
            <person name="Hijishita S."/>
            <person name="Honda M."/>
            <person name="Hosokawa S."/>
            <person name="Ichikawa Y."/>
            <person name="Idonuma A."/>
            <person name="Iijima M."/>
            <person name="Ikeda M."/>
            <person name="Ikeno M."/>
            <person name="Ito K."/>
            <person name="Ito S."/>
            <person name="Ito T."/>
            <person name="Ito Y."/>
            <person name="Ito Y."/>
            <person name="Iwabuchi A."/>
            <person name="Kamiya K."/>
            <person name="Karasawa W."/>
            <person name="Kurita K."/>
            <person name="Katagiri S."/>
            <person name="Kikuta A."/>
            <person name="Kobayashi H."/>
            <person name="Kobayashi N."/>
            <person name="Machita K."/>
            <person name="Maehara T."/>
            <person name="Masukawa M."/>
            <person name="Mizubayashi T."/>
            <person name="Mukai Y."/>
            <person name="Nagasaki H."/>
            <person name="Nagata Y."/>
            <person name="Naito S."/>
            <person name="Nakashima M."/>
            <person name="Nakama Y."/>
            <person name="Nakamichi Y."/>
            <person name="Nakamura M."/>
            <person name="Meguro A."/>
            <person name="Negishi M."/>
            <person name="Ohta I."/>
            <person name="Ohta T."/>
            <person name="Okamoto M."/>
            <person name="Ono N."/>
            <person name="Saji S."/>
            <person name="Sakaguchi M."/>
            <person name="Sakai K."/>
            <person name="Shibata M."/>
            <person name="Shimokawa T."/>
            <person name="Song J."/>
            <person name="Takazaki Y."/>
            <person name="Terasawa K."/>
            <person name="Tsugane M."/>
            <person name="Tsuji K."/>
            <person name="Ueda S."/>
            <person name="Waki K."/>
            <person name="Yamagata H."/>
            <person name="Yamamoto M."/>
            <person name="Yamamoto S."/>
            <person name="Yamane H."/>
            <person name="Yoshiki S."/>
            <person name="Yoshihara R."/>
            <person name="Yukawa K."/>
            <person name="Zhong H."/>
            <person name="Yano M."/>
            <person name="Yuan Q."/>
            <person name="Ouyang S."/>
            <person name="Liu J."/>
            <person name="Jones K.M."/>
            <person name="Gansberger K."/>
            <person name="Moffat K."/>
            <person name="Hill J."/>
            <person name="Bera J."/>
            <person name="Fadrosh D."/>
            <person name="Jin S."/>
            <person name="Johri S."/>
            <person name="Kim M."/>
            <person name="Overton L."/>
            <person name="Reardon M."/>
            <person name="Tsitrin T."/>
            <person name="Vuong H."/>
            <person name="Weaver B."/>
            <person name="Ciecko A."/>
            <person name="Tallon L."/>
            <person name="Jackson J."/>
            <person name="Pai G."/>
            <person name="Aken S.V."/>
            <person name="Utterback T."/>
            <person name="Reidmuller S."/>
            <person name="Feldblyum T."/>
            <person name="Hsiao J."/>
            <person name="Zismann V."/>
            <person name="Iobst S."/>
            <person name="de Vazeille A.R."/>
            <person name="Buell C.R."/>
            <person name="Ying K."/>
            <person name="Li Y."/>
            <person name="Lu T."/>
            <person name="Huang Y."/>
            <person name="Zhao Q."/>
            <person name="Feng Q."/>
            <person name="Zhang L."/>
            <person name="Zhu J."/>
            <person name="Weng Q."/>
            <person name="Mu J."/>
            <person name="Lu Y."/>
            <person name="Fan D."/>
            <person name="Liu Y."/>
            <person name="Guan J."/>
            <person name="Zhang Y."/>
            <person name="Yu S."/>
            <person name="Liu X."/>
            <person name="Zhang Y."/>
            <person name="Hong G."/>
            <person name="Han B."/>
            <person name="Choisne N."/>
            <person name="Demange N."/>
            <person name="Orjeda G."/>
            <person name="Samain S."/>
            <person name="Cattolico L."/>
            <person name="Pelletier E."/>
            <person name="Couloux A."/>
            <person name="Segurens B."/>
            <person name="Wincker P."/>
            <person name="D'Hont A."/>
            <person name="Scarpelli C."/>
            <person name="Weissenbach J."/>
            <person name="Salanoubat M."/>
            <person name="Quetier F."/>
            <person name="Yu Y."/>
            <person name="Kim H.R."/>
            <person name="Rambo T."/>
            <person name="Currie J."/>
            <person name="Collura K."/>
            <person name="Luo M."/>
            <person name="Yang T."/>
            <person name="Ammiraju J.S.S."/>
            <person name="Engler F."/>
            <person name="Soderlund C."/>
            <person name="Wing R.A."/>
            <person name="Palmer L.E."/>
            <person name="de la Bastide M."/>
            <person name="Spiegel L."/>
            <person name="Nascimento L."/>
            <person name="Zutavern T."/>
            <person name="O'Shaughnessy A."/>
            <person name="Dike S."/>
            <person name="Dedhia N."/>
            <person name="Preston R."/>
            <person name="Balija V."/>
            <person name="McCombie W.R."/>
            <person name="Chow T."/>
            <person name="Chen H."/>
            <person name="Chung M."/>
            <person name="Chen C."/>
            <person name="Shaw J."/>
            <person name="Wu H."/>
            <person name="Hsiao K."/>
            <person name="Chao Y."/>
            <person name="Chu M."/>
            <person name="Cheng C."/>
            <person name="Hour A."/>
            <person name="Lee P."/>
            <person name="Lin S."/>
            <person name="Lin Y."/>
            <person name="Liou J."/>
            <person name="Liu S."/>
            <person name="Hsing Y."/>
            <person name="Raghuvanshi S."/>
            <person name="Mohanty A."/>
            <person name="Bharti A.K."/>
            <person name="Gaur A."/>
            <person name="Gupta V."/>
            <person name="Kumar D."/>
            <person name="Ravi V."/>
            <person name="Vij S."/>
            <person name="Kapur A."/>
            <person name="Khurana P."/>
            <person name="Khurana P."/>
            <person name="Khurana J.P."/>
            <person name="Tyagi A.K."/>
            <person name="Gaikwad K."/>
            <person name="Singh A."/>
            <person name="Dalal V."/>
            <person name="Srivastava S."/>
            <person name="Dixit A."/>
            <person name="Pal A.K."/>
            <person name="Ghazi I.A."/>
            <person name="Yadav M."/>
            <person name="Pandit A."/>
            <person name="Bhargava A."/>
            <person name="Sureshbabu K."/>
            <person name="Batra K."/>
            <person name="Sharma T.R."/>
            <person name="Mohapatra T."/>
            <person name="Singh N.K."/>
            <person name="Messing J."/>
            <person name="Nelson A.B."/>
            <person name="Fuks G."/>
            <person name="Kavchok S."/>
            <person name="Keizer G."/>
            <person name="Linton E."/>
            <person name="Llaca V."/>
            <person name="Song R."/>
            <person name="Tanyolac B."/>
            <person name="Young S."/>
            <person name="Ho-Il K."/>
            <person name="Hahn J.H."/>
            <person name="Sangsakoo G."/>
            <person name="Vanavichit A."/>
            <person name="de Mattos Luiz.A.T."/>
            <person name="Zimmer P.D."/>
            <person name="Malone G."/>
            <person name="Dellagostin O."/>
            <person name="de Oliveira A.C."/>
            <person name="Bevan M."/>
            <person name="Bancroft I."/>
            <person name="Minx P."/>
            <person name="Cordum H."/>
            <person name="Wilson R."/>
            <person name="Cheng Z."/>
            <person name="Jin W."/>
            <person name="Jiang J."/>
            <person name="Leong S.A."/>
            <person name="Iwama H."/>
            <person name="Gojobori T."/>
            <person name="Itoh T."/>
            <person name="Niimura Y."/>
            <person name="Fujii Y."/>
            <person name="Habara T."/>
            <person name="Sakai H."/>
            <person name="Sato Y."/>
            <person name="Wilson G."/>
            <person name="Kumar K."/>
            <person name="McCouch S."/>
            <person name="Juretic N."/>
            <person name="Hoen D."/>
            <person name="Wright S."/>
            <person name="Bruskiewich R."/>
            <person name="Bureau T."/>
            <person name="Miyao A."/>
            <person name="Hirochika H."/>
            <person name="Nishikawa T."/>
            <person name="Kadowaki K."/>
            <person name="Sugiura M."/>
            <person name="Burr B."/>
            <person name="Sasaki T."/>
        </authorList>
    </citation>
    <scope>NUCLEOTIDE SEQUENCE [LARGE SCALE GENOMIC DNA]</scope>
    <source>
        <strain evidence="2">cv. Nipponbare</strain>
    </source>
</reference>
<reference evidence="1 2" key="2">
    <citation type="journal article" date="2013" name="Plant Cell Physiol.">
        <title>Rice Annotation Project Database (RAP-DB): an integrative and interactive database for rice genomics.</title>
        <authorList>
            <person name="Sakai H."/>
            <person name="Lee S.S."/>
            <person name="Tanaka T."/>
            <person name="Numa H."/>
            <person name="Kim J."/>
            <person name="Kawahara Y."/>
            <person name="Wakimoto H."/>
            <person name="Yang C.C."/>
            <person name="Iwamoto M."/>
            <person name="Abe T."/>
            <person name="Yamada Y."/>
            <person name="Muto A."/>
            <person name="Inokuchi H."/>
            <person name="Ikemura T."/>
            <person name="Matsumoto T."/>
            <person name="Sasaki T."/>
            <person name="Itoh T."/>
        </authorList>
    </citation>
    <scope>NUCLEOTIDE SEQUENCE [LARGE SCALE GENOMIC DNA]</scope>
    <source>
        <strain evidence="2">cv. Nipponbare</strain>
    </source>
</reference>
<protein>
    <submittedName>
        <fullName evidence="1">Os01g0154000 protein</fullName>
    </submittedName>
</protein>
<evidence type="ECO:0000313" key="2">
    <source>
        <dbReference type="Proteomes" id="UP000059680"/>
    </source>
</evidence>
<reference evidence="1 2" key="3">
    <citation type="journal article" date="2013" name="Rice">
        <title>Improvement of the Oryza sativa Nipponbare reference genome using next generation sequence and optical map data.</title>
        <authorList>
            <person name="Kawahara Y."/>
            <person name="de la Bastide M."/>
            <person name="Hamilton J.P."/>
            <person name="Kanamori H."/>
            <person name="McCombie W.R."/>
            <person name="Ouyang S."/>
            <person name="Schwartz D.C."/>
            <person name="Tanaka T."/>
            <person name="Wu J."/>
            <person name="Zhou S."/>
            <person name="Childs K.L."/>
            <person name="Davidson R.M."/>
            <person name="Lin H."/>
            <person name="Quesada-Ocampo L."/>
            <person name="Vaillancourt B."/>
            <person name="Sakai H."/>
            <person name="Lee S.S."/>
            <person name="Kim J."/>
            <person name="Numa H."/>
            <person name="Itoh T."/>
            <person name="Buell C.R."/>
            <person name="Matsumoto T."/>
        </authorList>
    </citation>
    <scope>NUCLEOTIDE SEQUENCE [LARGE SCALE GENOMIC DNA]</scope>
    <source>
        <strain evidence="2">cv. Nipponbare</strain>
    </source>
</reference>
<dbReference type="Gramene" id="Os01t0154000-01">
    <property type="protein sequence ID" value="Os01t0154000-01"/>
    <property type="gene ID" value="Os01g0154000"/>
</dbReference>
<accession>A0A0P0UYF1</accession>
<proteinExistence type="predicted"/>
<dbReference type="PaxDb" id="39947-A0A0P0UYF1"/>